<dbReference type="FunFam" id="3.10.250.10:FF:000001">
    <property type="entry name" value="Lysyl oxidase 4 isoform X1"/>
    <property type="match status" value="2"/>
</dbReference>
<evidence type="ECO:0000256" key="1">
    <source>
        <dbReference type="ARBA" id="ARBA00022729"/>
    </source>
</evidence>
<feature type="domain" description="SRCR" evidence="7">
    <location>
        <begin position="1438"/>
        <end position="1541"/>
    </location>
</feature>
<feature type="repeat" description="LDL-receptor class B" evidence="5">
    <location>
        <begin position="704"/>
        <end position="747"/>
    </location>
</feature>
<dbReference type="PROSITE" id="PS51120">
    <property type="entry name" value="LDLRB"/>
    <property type="match status" value="9"/>
</dbReference>
<dbReference type="PANTHER" id="PTHR46513">
    <property type="entry name" value="VITELLOGENIN RECEPTOR-LIKE PROTEIN-RELATED-RELATED"/>
    <property type="match status" value="1"/>
</dbReference>
<feature type="repeat" description="LDL-receptor class B" evidence="5">
    <location>
        <begin position="402"/>
        <end position="445"/>
    </location>
</feature>
<organism evidence="8 9">
    <name type="scientific">Mytilus galloprovincialis</name>
    <name type="common">Mediterranean mussel</name>
    <dbReference type="NCBI Taxonomy" id="29158"/>
    <lineage>
        <taxon>Eukaryota</taxon>
        <taxon>Metazoa</taxon>
        <taxon>Spiralia</taxon>
        <taxon>Lophotrochozoa</taxon>
        <taxon>Mollusca</taxon>
        <taxon>Bivalvia</taxon>
        <taxon>Autobranchia</taxon>
        <taxon>Pteriomorphia</taxon>
        <taxon>Mytilida</taxon>
        <taxon>Mytiloidea</taxon>
        <taxon>Mytilidae</taxon>
        <taxon>Mytilinae</taxon>
        <taxon>Mytilus</taxon>
    </lineage>
</organism>
<dbReference type="SMART" id="SM00202">
    <property type="entry name" value="SR"/>
    <property type="match status" value="4"/>
</dbReference>
<dbReference type="PROSITE" id="PS50287">
    <property type="entry name" value="SRCR_2"/>
    <property type="match status" value="4"/>
</dbReference>
<dbReference type="Pfam" id="PF00058">
    <property type="entry name" value="Ldl_recept_b"/>
    <property type="match status" value="4"/>
</dbReference>
<dbReference type="SUPFAM" id="SSF63825">
    <property type="entry name" value="YWTD domain"/>
    <property type="match status" value="4"/>
</dbReference>
<dbReference type="InterPro" id="IPR001190">
    <property type="entry name" value="SRCR"/>
</dbReference>
<feature type="repeat" description="LDL-receptor class B" evidence="5">
    <location>
        <begin position="359"/>
        <end position="401"/>
    </location>
</feature>
<dbReference type="Pfam" id="PF16472">
    <property type="entry name" value="DUF5050"/>
    <property type="match status" value="1"/>
</dbReference>
<dbReference type="FunFam" id="3.10.250.10:FF:000011">
    <property type="entry name" value="Scavenger receptor class A member 5"/>
    <property type="match status" value="2"/>
</dbReference>
<evidence type="ECO:0000313" key="9">
    <source>
        <dbReference type="Proteomes" id="UP000596742"/>
    </source>
</evidence>
<dbReference type="SMART" id="SM00135">
    <property type="entry name" value="LY"/>
    <property type="match status" value="20"/>
</dbReference>
<keyword evidence="2 4" id="KW-1015">Disulfide bond</keyword>
<dbReference type="InterPro" id="IPR036772">
    <property type="entry name" value="SRCR-like_dom_sf"/>
</dbReference>
<dbReference type="FunFam" id="2.120.10.30:FF:000132">
    <property type="entry name" value="Uncharacterized protein"/>
    <property type="match status" value="4"/>
</dbReference>
<name>A0A8B6F3V9_MYTGA</name>
<feature type="repeat" description="LDL-receptor class B" evidence="5">
    <location>
        <begin position="1678"/>
        <end position="1721"/>
    </location>
</feature>
<feature type="domain" description="SRCR" evidence="7">
    <location>
        <begin position="1049"/>
        <end position="1152"/>
    </location>
</feature>
<dbReference type="InterPro" id="IPR050778">
    <property type="entry name" value="Cueball_EGF_LRP_Nidogen"/>
</dbReference>
<keyword evidence="9" id="KW-1185">Reference proteome</keyword>
<dbReference type="Proteomes" id="UP000596742">
    <property type="component" value="Unassembled WGS sequence"/>
</dbReference>
<feature type="disulfide bond" evidence="4">
    <location>
        <begin position="621"/>
        <end position="631"/>
    </location>
</feature>
<feature type="repeat" description="LDL-receptor class B" evidence="5">
    <location>
        <begin position="791"/>
        <end position="834"/>
    </location>
</feature>
<reference evidence="8" key="1">
    <citation type="submission" date="2018-11" db="EMBL/GenBank/DDBJ databases">
        <authorList>
            <person name="Alioto T."/>
            <person name="Alioto T."/>
        </authorList>
    </citation>
    <scope>NUCLEOTIDE SEQUENCE</scope>
</reference>
<feature type="signal peptide" evidence="6">
    <location>
        <begin position="1"/>
        <end position="18"/>
    </location>
</feature>
<feature type="chain" id="PRO_5032325940" evidence="6">
    <location>
        <begin position="19"/>
        <end position="1804"/>
    </location>
</feature>
<dbReference type="EMBL" id="UYJE01006072">
    <property type="protein sequence ID" value="VDI42824.1"/>
    <property type="molecule type" value="Genomic_DNA"/>
</dbReference>
<proteinExistence type="predicted"/>
<dbReference type="OrthoDB" id="9990982at2759"/>
<evidence type="ECO:0000313" key="8">
    <source>
        <dbReference type="EMBL" id="VDI42824.1"/>
    </source>
</evidence>
<feature type="repeat" description="LDL-receptor class B" evidence="5">
    <location>
        <begin position="1592"/>
        <end position="1634"/>
    </location>
</feature>
<feature type="repeat" description="LDL-receptor class B" evidence="5">
    <location>
        <begin position="1290"/>
        <end position="1333"/>
    </location>
</feature>
<feature type="domain" description="SRCR" evidence="7">
    <location>
        <begin position="550"/>
        <end position="653"/>
    </location>
</feature>
<comment type="caution">
    <text evidence="4">Lacks conserved residue(s) required for the propagation of feature annotation.</text>
</comment>
<feature type="repeat" description="LDL-receptor class B" evidence="5">
    <location>
        <begin position="1247"/>
        <end position="1289"/>
    </location>
</feature>
<protein>
    <submittedName>
        <fullName evidence="8">Low-density lipoprotein receptor-related protein 4</fullName>
    </submittedName>
</protein>
<accession>A0A8B6F3V9</accession>
<dbReference type="InterPro" id="IPR032485">
    <property type="entry name" value="LRP1-like_beta_prop"/>
</dbReference>
<dbReference type="GO" id="GO:0016020">
    <property type="term" value="C:membrane"/>
    <property type="evidence" value="ECO:0007669"/>
    <property type="project" value="InterPro"/>
</dbReference>
<feature type="disulfide bond" evidence="4">
    <location>
        <begin position="233"/>
        <end position="243"/>
    </location>
</feature>
<dbReference type="InterPro" id="IPR000033">
    <property type="entry name" value="LDLR_classB_rpt"/>
</dbReference>
<dbReference type="PROSITE" id="PS00420">
    <property type="entry name" value="SRCR_1"/>
    <property type="match status" value="3"/>
</dbReference>
<keyword evidence="8" id="KW-0449">Lipoprotein</keyword>
<keyword evidence="1 6" id="KW-0732">Signal</keyword>
<keyword evidence="3" id="KW-0325">Glycoprotein</keyword>
<feature type="disulfide bond" evidence="4">
    <location>
        <begin position="1121"/>
        <end position="1131"/>
    </location>
</feature>
<gene>
    <name evidence="8" type="ORF">MGAL_10B056357</name>
</gene>
<keyword evidence="8" id="KW-0675">Receptor</keyword>
<feature type="repeat" description="LDL-receptor class B" evidence="5">
    <location>
        <begin position="1635"/>
        <end position="1677"/>
    </location>
</feature>
<evidence type="ECO:0000256" key="3">
    <source>
        <dbReference type="ARBA" id="ARBA00023180"/>
    </source>
</evidence>
<feature type="disulfide bond" evidence="4">
    <location>
        <begin position="1509"/>
        <end position="1519"/>
    </location>
</feature>
<feature type="domain" description="SRCR" evidence="7">
    <location>
        <begin position="161"/>
        <end position="264"/>
    </location>
</feature>
<evidence type="ECO:0000256" key="5">
    <source>
        <dbReference type="PROSITE-ProRule" id="PRU00461"/>
    </source>
</evidence>
<dbReference type="SUPFAM" id="SSF56487">
    <property type="entry name" value="SRCR-like"/>
    <property type="match status" value="4"/>
</dbReference>
<evidence type="ECO:0000256" key="6">
    <source>
        <dbReference type="SAM" id="SignalP"/>
    </source>
</evidence>
<evidence type="ECO:0000256" key="4">
    <source>
        <dbReference type="PROSITE-ProRule" id="PRU00196"/>
    </source>
</evidence>
<dbReference type="Gene3D" id="3.10.250.10">
    <property type="entry name" value="SRCR-like domain"/>
    <property type="match status" value="4"/>
</dbReference>
<dbReference type="Gene3D" id="2.120.10.30">
    <property type="entry name" value="TolB, C-terminal domain"/>
    <property type="match status" value="4"/>
</dbReference>
<dbReference type="PRINTS" id="PR00258">
    <property type="entry name" value="SPERACTRCPTR"/>
</dbReference>
<dbReference type="InterPro" id="IPR011042">
    <property type="entry name" value="6-blade_b-propeller_TolB-like"/>
</dbReference>
<evidence type="ECO:0000256" key="2">
    <source>
        <dbReference type="ARBA" id="ARBA00023157"/>
    </source>
</evidence>
<evidence type="ECO:0000259" key="7">
    <source>
        <dbReference type="PROSITE" id="PS50287"/>
    </source>
</evidence>
<dbReference type="Pfam" id="PF00530">
    <property type="entry name" value="SRCR"/>
    <property type="match status" value="4"/>
</dbReference>
<comment type="caution">
    <text evidence="8">The sequence shown here is derived from an EMBL/GenBank/DDBJ whole genome shotgun (WGS) entry which is preliminary data.</text>
</comment>
<sequence length="1804" mass="198664">MEIFRSVLIIFGLTCVLAVIPEPENYTKEKAKERAVRDATIGPTCYNCQSISDPMQCSSTKQCAIDEYCYAEVNAAGAPGQTSYNLGCKKVLTCAALSGGTIPVVGKRHENARSIDSNRKRQTMAECNRCCSSNNCNNKLCHIDSPNAPNPTVPGSSSTYVRLVGGGNPYEGRAEVFHSNVWGTICDDYWTPEDAAVICGMLGYSREGSVSVPNHGFGSAPSFAHIWMDNVTCSGFENNIDQCQFAGWGIHDCRHGEDSGIECSSASSEDNIIFVLDINRGGAIYRMNLHTLSYVQIPINRLYTPTAIDYEATEGRIYFVDPRLQQIVSVHFSGTDIRELKQLDSNADLEKIEVDPLNRILFYADTGNNQIASLRLDGTNFKVVIGSGLDEPRDVVLDPRKQQVFWSDWGSTPKIEKANYDGTGRTTIANTNLKWPNGMAIDFDANKLYFVDAGTDKIEVMGLGGENRQTIYTETGSHFFALSLYQQYIYYTDWTKHTVMRINKDGTGATPVGPRGFRELADIRIHKYGYGLPGVATHAPLVIDESHMFVRFIGTGQHNEGLVEVYVNGVWGTICDDGWTNTDAGVICSMMGFSSQNAIAYGNATYGSDTDVPIYLDEVNCQGGETHIAQCTLPQGWALHDCDHNEDAGVKCQYDPNTLNNFILSADGYMQEIYRMDMETGSYSAIPNQNVFNPVAIDFDPKTRKVFYSDVKLSQLRSTNLDGTGMKVLKQLGYAATPDGIAVDSSRQRLYYTDYGNELVAYLDLGSLTLTNVTTTDIHNPRGITLDTQNQVIYWTDWGSSPKIEKVNYDGTGRMLLANETLKYPNGIVLDTSTGKLIFCDAGTNKIESMNTDGSQRQVVFEDAGAHFYGIDVDGTYIYFSDWNKDGVMKINKDGTHELPIGPPVFGKVTRSILGFKDRYCTTGNIGISRCKIGGPKCYSCSNIADPSQCTQTTQCHVDEYCKESVVPGSQPQKFNLGCEKLMTCAGLDSGIIIGKRHENTRSIDGNRKRQTNSNCNRCCSSHLCNNNLCKADNPAVIPTVPGNHQTYARLSGGANSYMGRVEVYHSGFWGSICDDDWTGVNAGVICGMLGYSREGSVGVSGAAFGSAPSTAHIWMDNVNCTGYENNIDECHFNGWGNHDCSHGEDSGVECSSASPEDNMIFLLDINGDGLIYRMDLYTQSYVRIPINRLYTPTAIDYNPIEGRIYFVDGRLKQLASMHFTGDDIRELKQLDTNADLEKIEVDPINRRLFYADTGNNQIGSLSLDGSDFRIIVNSGLGEPRDVVSDPRNRIIYWSDWGSSPKIEKANYDGTGRIVVVSSDLKWPNGMAIDFDENKLYFVDAGTDKIESTDLNGGSRHTIYTETGSHFFAISIFQQYLYYTDWTEHSVMRINKDGTGRTHVGAATFRELADIRVHKYGYGLPGVVTPSPIVIDESHMFVTLVGRGGHNEGTVQVFVNGVWGTICDDHWGDVDAGVICHMLGFGREHAVAVSGALYGTSQTTPIFLDEVACSGAETHIAQCQLPQGWSIHDCKHDEDAGVKCQYNPSQIRTSIITTDSKRSEIYRLDMETGSFVAIPNFNISNPIAIGFDSSQKTIYYSDVRLHQLRSTNIDGSGMSIVKQLNGGVPDGLAIDEKNRLLFYTDYARELVAVMNLDGSSERNVTTTGISNPRGIALDTTNRIIYWTDWGSSPKIEKSGYDGTGRQAIVTTDLSLPNAVVLDTNTGKLIFADAGTNKIESVNTDGTGRQVIFEDTGAHFFGLDVDQTYIYFSDWNKEGILRINKDGTHEVNIGPPSFGRMNGIKIING</sequence>